<dbReference type="GO" id="GO:0002161">
    <property type="term" value="F:aminoacyl-tRNA deacylase activity"/>
    <property type="evidence" value="ECO:0007669"/>
    <property type="project" value="InterPro"/>
</dbReference>
<evidence type="ECO:0000259" key="1">
    <source>
        <dbReference type="Pfam" id="PF04073"/>
    </source>
</evidence>
<accession>A0A382TRM3</accession>
<evidence type="ECO:0000313" key="2">
    <source>
        <dbReference type="EMBL" id="SVD24372.1"/>
    </source>
</evidence>
<dbReference type="AlphaFoldDB" id="A0A382TRM3"/>
<gene>
    <name evidence="2" type="ORF">METZ01_LOCUS377226</name>
</gene>
<dbReference type="PANTHER" id="PTHR30411:SF1">
    <property type="entry name" value="CYTOPLASMIC PROTEIN"/>
    <property type="match status" value="1"/>
</dbReference>
<sequence length="122" mass="13217">PKSNSGNTIIIASKKDPIIYSACIVTAEYKLDVNKTVRKLMGVRRLSFASAEQTVGLTGMIIGGVTPVALPSYINIYIDKNIENLDYIILGGGSRSQKIKIDINSLSRIPNTHFIEGLGIPL</sequence>
<reference evidence="2" key="1">
    <citation type="submission" date="2018-05" db="EMBL/GenBank/DDBJ databases">
        <authorList>
            <person name="Lanie J.A."/>
            <person name="Ng W.-L."/>
            <person name="Kazmierczak K.M."/>
            <person name="Andrzejewski T.M."/>
            <person name="Davidsen T.M."/>
            <person name="Wayne K.J."/>
            <person name="Tettelin H."/>
            <person name="Glass J.I."/>
            <person name="Rusch D."/>
            <person name="Podicherti R."/>
            <person name="Tsui H.-C.T."/>
            <person name="Winkler M.E."/>
        </authorList>
    </citation>
    <scope>NUCLEOTIDE SEQUENCE</scope>
</reference>
<dbReference type="Gene3D" id="3.90.960.10">
    <property type="entry name" value="YbaK/aminoacyl-tRNA synthetase-associated domain"/>
    <property type="match status" value="1"/>
</dbReference>
<dbReference type="PANTHER" id="PTHR30411">
    <property type="entry name" value="CYTOPLASMIC PROTEIN"/>
    <property type="match status" value="1"/>
</dbReference>
<name>A0A382TRM3_9ZZZZ</name>
<protein>
    <recommendedName>
        <fullName evidence="1">YbaK/aminoacyl-tRNA synthetase-associated domain-containing protein</fullName>
    </recommendedName>
</protein>
<dbReference type="InterPro" id="IPR007214">
    <property type="entry name" value="YbaK/aa-tRNA-synth-assoc-dom"/>
</dbReference>
<dbReference type="Pfam" id="PF04073">
    <property type="entry name" value="tRNA_edit"/>
    <property type="match status" value="1"/>
</dbReference>
<dbReference type="SUPFAM" id="SSF55826">
    <property type="entry name" value="YbaK/ProRS associated domain"/>
    <property type="match status" value="1"/>
</dbReference>
<feature type="domain" description="YbaK/aminoacyl-tRNA synthetase-associated" evidence="1">
    <location>
        <begin position="8"/>
        <end position="108"/>
    </location>
</feature>
<dbReference type="EMBL" id="UINC01138436">
    <property type="protein sequence ID" value="SVD24372.1"/>
    <property type="molecule type" value="Genomic_DNA"/>
</dbReference>
<dbReference type="InterPro" id="IPR036754">
    <property type="entry name" value="YbaK/aa-tRNA-synt-asso_dom_sf"/>
</dbReference>
<organism evidence="2">
    <name type="scientific">marine metagenome</name>
    <dbReference type="NCBI Taxonomy" id="408172"/>
    <lineage>
        <taxon>unclassified sequences</taxon>
        <taxon>metagenomes</taxon>
        <taxon>ecological metagenomes</taxon>
    </lineage>
</organism>
<feature type="non-terminal residue" evidence="2">
    <location>
        <position position="1"/>
    </location>
</feature>
<proteinExistence type="predicted"/>